<organism evidence="8 9">
    <name type="scientific">Tepidicaulis marinus</name>
    <dbReference type="NCBI Taxonomy" id="1333998"/>
    <lineage>
        <taxon>Bacteria</taxon>
        <taxon>Pseudomonadati</taxon>
        <taxon>Pseudomonadota</taxon>
        <taxon>Alphaproteobacteria</taxon>
        <taxon>Hyphomicrobiales</taxon>
        <taxon>Parvibaculaceae</taxon>
        <taxon>Tepidicaulis</taxon>
    </lineage>
</organism>
<evidence type="ECO:0000256" key="3">
    <source>
        <dbReference type="ARBA" id="ARBA00022694"/>
    </source>
</evidence>
<dbReference type="SUPFAM" id="SSF55120">
    <property type="entry name" value="Pseudouridine synthase"/>
    <property type="match status" value="1"/>
</dbReference>
<evidence type="ECO:0000259" key="6">
    <source>
        <dbReference type="Pfam" id="PF01509"/>
    </source>
</evidence>
<evidence type="ECO:0000256" key="5">
    <source>
        <dbReference type="HAMAP-Rule" id="MF_01080"/>
    </source>
</evidence>
<dbReference type="InterPro" id="IPR032819">
    <property type="entry name" value="TruB_C"/>
</dbReference>
<dbReference type="GO" id="GO:0160148">
    <property type="term" value="F:tRNA pseudouridine(55) synthase activity"/>
    <property type="evidence" value="ECO:0007669"/>
    <property type="project" value="UniProtKB-EC"/>
</dbReference>
<dbReference type="Proteomes" id="UP000028702">
    <property type="component" value="Unassembled WGS sequence"/>
</dbReference>
<dbReference type="NCBIfam" id="TIGR00431">
    <property type="entry name" value="TruB"/>
    <property type="match status" value="1"/>
</dbReference>
<name>A0A081B700_9HYPH</name>
<dbReference type="InterPro" id="IPR002501">
    <property type="entry name" value="PsdUridine_synth_N"/>
</dbReference>
<dbReference type="HAMAP" id="MF_01080">
    <property type="entry name" value="TruB_bact"/>
    <property type="match status" value="1"/>
</dbReference>
<dbReference type="eggNOG" id="COG0130">
    <property type="taxonomic scope" value="Bacteria"/>
</dbReference>
<dbReference type="PANTHER" id="PTHR13767:SF2">
    <property type="entry name" value="PSEUDOURIDYLATE SYNTHASE TRUB1"/>
    <property type="match status" value="1"/>
</dbReference>
<dbReference type="Pfam" id="PF16198">
    <property type="entry name" value="TruB_C_2"/>
    <property type="match status" value="1"/>
</dbReference>
<dbReference type="PANTHER" id="PTHR13767">
    <property type="entry name" value="TRNA-PSEUDOURIDINE SYNTHASE"/>
    <property type="match status" value="1"/>
</dbReference>
<keyword evidence="3 5" id="KW-0819">tRNA processing</keyword>
<proteinExistence type="inferred from homology"/>
<evidence type="ECO:0000313" key="9">
    <source>
        <dbReference type="Proteomes" id="UP000028702"/>
    </source>
</evidence>
<dbReference type="CDD" id="cd02573">
    <property type="entry name" value="PseudoU_synth_EcTruB"/>
    <property type="match status" value="1"/>
</dbReference>
<comment type="function">
    <text evidence="5">Responsible for synthesis of pseudouridine from uracil-55 in the psi GC loop of transfer RNAs.</text>
</comment>
<feature type="active site" description="Nucleophile" evidence="5">
    <location>
        <position position="47"/>
    </location>
</feature>
<dbReference type="EC" id="5.4.99.25" evidence="5"/>
<evidence type="ECO:0000256" key="4">
    <source>
        <dbReference type="ARBA" id="ARBA00023235"/>
    </source>
</evidence>
<comment type="similarity">
    <text evidence="2 5">Belongs to the pseudouridine synthase TruB family. Type 1 subfamily.</text>
</comment>
<evidence type="ECO:0000313" key="8">
    <source>
        <dbReference type="EMBL" id="GAK43818.1"/>
    </source>
</evidence>
<comment type="catalytic activity">
    <reaction evidence="1 5">
        <text>uridine(55) in tRNA = pseudouridine(55) in tRNA</text>
        <dbReference type="Rhea" id="RHEA:42532"/>
        <dbReference type="Rhea" id="RHEA-COMP:10101"/>
        <dbReference type="Rhea" id="RHEA-COMP:10102"/>
        <dbReference type="ChEBI" id="CHEBI:65314"/>
        <dbReference type="ChEBI" id="CHEBI:65315"/>
        <dbReference type="EC" id="5.4.99.25"/>
    </reaction>
</comment>
<dbReference type="InterPro" id="IPR020103">
    <property type="entry name" value="PsdUridine_synth_cat_dom_sf"/>
</dbReference>
<comment type="caution">
    <text evidence="8">The sequence shown here is derived from an EMBL/GenBank/DDBJ whole genome shotgun (WGS) entry which is preliminary data.</text>
</comment>
<sequence>MARRRKGRPVSGWVIIDKPAGPTSTHVVNIVRRAFDAQKAGHAGTLDPLATGILPVALGEATKTIPFVMDARKTYRFTVKWGEATATDDAEGEVTARADLRPARADIEAVLSRFTGEIEQVPPQFSAIKVEGERAYDLARAGVEVELKARKVTIYKIGLTGMPDEAHAEFEILCSKGTYVRSLARDMAQALGTCGHVVALRRTATGPFAEGASIPLEKLRDLSHSAPASGPLEAFLLPIETALDDIPALALDGSDTAKLKRGQAVLLRGRDAPVFDGPVLTLHKGEPVALTEYDRGSLRPVRVFNLSH</sequence>
<gene>
    <name evidence="5" type="primary">truB</name>
    <name evidence="8" type="ORF">M2A_0317</name>
</gene>
<dbReference type="STRING" id="1333998.M2A_0317"/>
<dbReference type="AlphaFoldDB" id="A0A081B700"/>
<dbReference type="GO" id="GO:0003723">
    <property type="term" value="F:RNA binding"/>
    <property type="evidence" value="ECO:0007669"/>
    <property type="project" value="InterPro"/>
</dbReference>
<accession>A0A081B700</accession>
<protein>
    <recommendedName>
        <fullName evidence="5">tRNA pseudouridine synthase B</fullName>
        <ecNumber evidence="5">5.4.99.25</ecNumber>
    </recommendedName>
    <alternativeName>
        <fullName evidence="5">tRNA pseudouridine(55) synthase</fullName>
        <shortName evidence="5">Psi55 synthase</shortName>
    </alternativeName>
    <alternativeName>
        <fullName evidence="5">tRNA pseudouridylate synthase</fullName>
    </alternativeName>
    <alternativeName>
        <fullName evidence="5">tRNA-uridine isomerase</fullName>
    </alternativeName>
</protein>
<dbReference type="Pfam" id="PF01509">
    <property type="entry name" value="TruB_N"/>
    <property type="match status" value="1"/>
</dbReference>
<keyword evidence="4 5" id="KW-0413">Isomerase</keyword>
<dbReference type="GO" id="GO:0031119">
    <property type="term" value="P:tRNA pseudouridine synthesis"/>
    <property type="evidence" value="ECO:0007669"/>
    <property type="project" value="UniProtKB-UniRule"/>
</dbReference>
<dbReference type="Gene3D" id="3.30.2350.10">
    <property type="entry name" value="Pseudouridine synthase"/>
    <property type="match status" value="1"/>
</dbReference>
<feature type="domain" description="tRNA pseudouridylate synthase B C-terminal" evidence="7">
    <location>
        <begin position="181"/>
        <end position="243"/>
    </location>
</feature>
<keyword evidence="9" id="KW-1185">Reference proteome</keyword>
<dbReference type="GO" id="GO:1990481">
    <property type="term" value="P:mRNA pseudouridine synthesis"/>
    <property type="evidence" value="ECO:0007669"/>
    <property type="project" value="TreeGrafter"/>
</dbReference>
<evidence type="ECO:0000256" key="1">
    <source>
        <dbReference type="ARBA" id="ARBA00000385"/>
    </source>
</evidence>
<dbReference type="RefSeq" id="WP_045442022.1">
    <property type="nucleotide sequence ID" value="NZ_BBIO01000001.1"/>
</dbReference>
<evidence type="ECO:0000256" key="2">
    <source>
        <dbReference type="ARBA" id="ARBA00005642"/>
    </source>
</evidence>
<reference evidence="8 9" key="1">
    <citation type="submission" date="2014-07" db="EMBL/GenBank/DDBJ databases">
        <title>Tepidicaulis marinum gen. nov., sp. nov., a novel marine bacterium denitrifying nitrate to nitrous oxide strictly under microaerobic conditions.</title>
        <authorList>
            <person name="Takeuchi M."/>
            <person name="Yamagishi T."/>
            <person name="Kamagata Y."/>
            <person name="Oshima K."/>
            <person name="Hattori M."/>
            <person name="Katayama T."/>
            <person name="Hanada S."/>
            <person name="Tamaki H."/>
            <person name="Marumo K."/>
            <person name="Maeda H."/>
            <person name="Nedachi M."/>
            <person name="Iwasaki W."/>
            <person name="Suwa Y."/>
            <person name="Sakata S."/>
        </authorList>
    </citation>
    <scope>NUCLEOTIDE SEQUENCE [LARGE SCALE GENOMIC DNA]</scope>
    <source>
        <strain evidence="8 9">MA2</strain>
    </source>
</reference>
<evidence type="ECO:0000259" key="7">
    <source>
        <dbReference type="Pfam" id="PF16198"/>
    </source>
</evidence>
<dbReference type="InterPro" id="IPR014780">
    <property type="entry name" value="tRNA_psdUridine_synth_TruB"/>
</dbReference>
<dbReference type="EMBL" id="BBIO01000001">
    <property type="protein sequence ID" value="GAK43818.1"/>
    <property type="molecule type" value="Genomic_DNA"/>
</dbReference>
<feature type="domain" description="Pseudouridine synthase II N-terminal" evidence="6">
    <location>
        <begin position="32"/>
        <end position="180"/>
    </location>
</feature>